<feature type="compositionally biased region" description="Low complexity" evidence="1">
    <location>
        <begin position="402"/>
        <end position="418"/>
    </location>
</feature>
<dbReference type="EMBL" id="ABJB011116584">
    <property type="status" value="NOT_ANNOTATED_CDS"/>
    <property type="molecule type" value="Genomic_DNA"/>
</dbReference>
<dbReference type="STRING" id="6945.B7PIX1"/>
<dbReference type="OrthoDB" id="10002886at2759"/>
<feature type="compositionally biased region" description="Low complexity" evidence="1">
    <location>
        <begin position="280"/>
        <end position="310"/>
    </location>
</feature>
<organism>
    <name type="scientific">Ixodes scapularis</name>
    <name type="common">Black-legged tick</name>
    <name type="synonym">Deer tick</name>
    <dbReference type="NCBI Taxonomy" id="6945"/>
    <lineage>
        <taxon>Eukaryota</taxon>
        <taxon>Metazoa</taxon>
        <taxon>Ecdysozoa</taxon>
        <taxon>Arthropoda</taxon>
        <taxon>Chelicerata</taxon>
        <taxon>Arachnida</taxon>
        <taxon>Acari</taxon>
        <taxon>Parasitiformes</taxon>
        <taxon>Ixodida</taxon>
        <taxon>Ixodoidea</taxon>
        <taxon>Ixodidae</taxon>
        <taxon>Ixodinae</taxon>
        <taxon>Ixodes</taxon>
    </lineage>
</organism>
<dbReference type="Proteomes" id="UP000001555">
    <property type="component" value="Unassembled WGS sequence"/>
</dbReference>
<dbReference type="EnsemblMetazoa" id="ISCW004492-RA">
    <property type="protein sequence ID" value="ISCW004492-PA"/>
    <property type="gene ID" value="ISCW004492"/>
</dbReference>
<name>B7PIX1_IXOSC</name>
<dbReference type="PaxDb" id="6945-B7PIX1"/>
<evidence type="ECO:0000256" key="1">
    <source>
        <dbReference type="SAM" id="MobiDB-lite"/>
    </source>
</evidence>
<dbReference type="EMBL" id="ABJB010562813">
    <property type="status" value="NOT_ANNOTATED_CDS"/>
    <property type="molecule type" value="Genomic_DNA"/>
</dbReference>
<feature type="compositionally biased region" description="Basic residues" evidence="1">
    <location>
        <begin position="313"/>
        <end position="323"/>
    </location>
</feature>
<evidence type="ECO:0000313" key="4">
    <source>
        <dbReference type="Proteomes" id="UP000001555"/>
    </source>
</evidence>
<dbReference type="HOGENOM" id="CLU_528869_0_0_1"/>
<evidence type="ECO:0000313" key="2">
    <source>
        <dbReference type="EMBL" id="EEC06543.1"/>
    </source>
</evidence>
<reference evidence="2 4" key="1">
    <citation type="submission" date="2008-03" db="EMBL/GenBank/DDBJ databases">
        <title>Annotation of Ixodes scapularis.</title>
        <authorList>
            <consortium name="Ixodes scapularis Genome Project Consortium"/>
            <person name="Caler E."/>
            <person name="Hannick L.I."/>
            <person name="Bidwell S."/>
            <person name="Joardar V."/>
            <person name="Thiagarajan M."/>
            <person name="Amedeo P."/>
            <person name="Galinsky K.J."/>
            <person name="Schobel S."/>
            <person name="Inman J."/>
            <person name="Hostetler J."/>
            <person name="Miller J."/>
            <person name="Hammond M."/>
            <person name="Megy K."/>
            <person name="Lawson D."/>
            <person name="Kodira C."/>
            <person name="Sutton G."/>
            <person name="Meyer J."/>
            <person name="Hill C.A."/>
            <person name="Birren B."/>
            <person name="Nene V."/>
            <person name="Collins F."/>
            <person name="Alarcon-Chaidez F."/>
            <person name="Wikel S."/>
            <person name="Strausberg R."/>
        </authorList>
    </citation>
    <scope>NUCLEOTIDE SEQUENCE [LARGE SCALE GENOMIC DNA]</scope>
    <source>
        <strain evidence="4">Wikel</strain>
        <strain evidence="2">Wikel colony</strain>
    </source>
</reference>
<dbReference type="EMBL" id="ABJB010681847">
    <property type="status" value="NOT_ANNOTATED_CDS"/>
    <property type="molecule type" value="Genomic_DNA"/>
</dbReference>
<dbReference type="VEuPathDB" id="VectorBase:ISCW004492"/>
<sequence length="592" mass="63631">MSLARVYLPRERALGAVRGEVPVGAQVFLLDAQRAGPTSGRVRDVPPGVDDQCSFIFLLHPPDRLGDGASADPDACVIRVPFRSLVVGLLSHQILLQTLATLLLEGTPFRLPALASVLGCPPSPRGPPGGGAERRGSADIPQLAGQLGRLPEEELLRLLDVLGESHTTATDFDERPGLKFLVQKVAQAEVAANLFKQAAISWAVQAVVLLELCLRKPPPEPLSMHLVDGLVASHRDGGDRQPARAREGHGKAEDELHEEDKGPSVSEQFADSDRCSPLPDRASTSSSCFASDADDSANSPARPPRRTSNLSERRRRRRRQHARRGSDSFGVVEHTVSREGPDSQEGGRTLNWNPFGRLRQLFQELCVHYARVASPEAKGNAIVDQRLLYAPSREGVSGGSPSGHRPSSTDSDSSSEPAADPPSEERTLEPDRVYTVVTEKTIQSMVSESRAAFMRSRSVPAGSEDGASSVGSPPPSSPPPQSTAPPLPKEVENQRKCSILKDAEAHVQVWSQLAQSVLELHLSLKEPEFLALVPVFYSGVEALIGAAPSEPELRVLAADWLHRVALGLGFSGDSAVAAPVPNANQKTTFQRR</sequence>
<dbReference type="InParanoid" id="B7PIX1"/>
<dbReference type="EMBL" id="ABJB010087536">
    <property type="status" value="NOT_ANNOTATED_CDS"/>
    <property type="molecule type" value="Genomic_DNA"/>
</dbReference>
<dbReference type="EMBL" id="ABJB010370387">
    <property type="status" value="NOT_ANNOTATED_CDS"/>
    <property type="molecule type" value="Genomic_DNA"/>
</dbReference>
<accession>B7PIX1</accession>
<feature type="region of interest" description="Disordered" evidence="1">
    <location>
        <begin position="233"/>
        <end position="349"/>
    </location>
</feature>
<dbReference type="EMBL" id="ABJB011109670">
    <property type="status" value="NOT_ANNOTATED_CDS"/>
    <property type="molecule type" value="Genomic_DNA"/>
</dbReference>
<evidence type="ECO:0000313" key="3">
    <source>
        <dbReference type="EnsemblMetazoa" id="ISCW004492-PA"/>
    </source>
</evidence>
<gene>
    <name evidence="2" type="ORF">IscW_ISCW004492</name>
</gene>
<feature type="region of interest" description="Disordered" evidence="1">
    <location>
        <begin position="392"/>
        <end position="435"/>
    </location>
</feature>
<feature type="compositionally biased region" description="Basic and acidic residues" evidence="1">
    <location>
        <begin position="233"/>
        <end position="262"/>
    </location>
</feature>
<dbReference type="EMBL" id="ABJB010498366">
    <property type="status" value="NOT_ANNOTATED_CDS"/>
    <property type="molecule type" value="Genomic_DNA"/>
</dbReference>
<dbReference type="EMBL" id="DS722357">
    <property type="protein sequence ID" value="EEC06543.1"/>
    <property type="molecule type" value="Genomic_DNA"/>
</dbReference>
<feature type="compositionally biased region" description="Pro residues" evidence="1">
    <location>
        <begin position="472"/>
        <end position="488"/>
    </location>
</feature>
<feature type="compositionally biased region" description="Basic and acidic residues" evidence="1">
    <location>
        <begin position="423"/>
        <end position="432"/>
    </location>
</feature>
<dbReference type="VEuPathDB" id="VectorBase:ISCP_034131"/>
<dbReference type="EMBL" id="ABJB011008805">
    <property type="status" value="NOT_ANNOTATED_CDS"/>
    <property type="molecule type" value="Genomic_DNA"/>
</dbReference>
<keyword evidence="4" id="KW-1185">Reference proteome</keyword>
<dbReference type="EMBL" id="ABJB010285306">
    <property type="status" value="NOT_ANNOTATED_CDS"/>
    <property type="molecule type" value="Genomic_DNA"/>
</dbReference>
<feature type="region of interest" description="Disordered" evidence="1">
    <location>
        <begin position="453"/>
        <end position="491"/>
    </location>
</feature>
<dbReference type="VEuPathDB" id="VectorBase:ISCI004492"/>
<reference evidence="3" key="2">
    <citation type="submission" date="2020-05" db="UniProtKB">
        <authorList>
            <consortium name="EnsemblMetazoa"/>
        </authorList>
    </citation>
    <scope>IDENTIFICATION</scope>
    <source>
        <strain evidence="3">wikel</strain>
    </source>
</reference>
<proteinExistence type="predicted"/>
<protein>
    <submittedName>
        <fullName evidence="2 3">Uncharacterized protein</fullName>
    </submittedName>
</protein>
<dbReference type="AlphaFoldDB" id="B7PIX1"/>